<evidence type="ECO:0000256" key="1">
    <source>
        <dbReference type="SAM" id="MobiDB-lite"/>
    </source>
</evidence>
<evidence type="ECO:0000313" key="2">
    <source>
        <dbReference type="EMBL" id="KAL0952969.1"/>
    </source>
</evidence>
<accession>A0ABR3JBA5</accession>
<reference evidence="3" key="1">
    <citation type="submission" date="2024-06" db="EMBL/GenBank/DDBJ databases">
        <title>Multi-omics analyses provide insights into the biosynthesis of the anticancer antibiotic pleurotin in Hohenbuehelia grisea.</title>
        <authorList>
            <person name="Weaver J.A."/>
            <person name="Alberti F."/>
        </authorList>
    </citation>
    <scope>NUCLEOTIDE SEQUENCE [LARGE SCALE GENOMIC DNA]</scope>
    <source>
        <strain evidence="3">T-177</strain>
    </source>
</reference>
<comment type="caution">
    <text evidence="2">The sequence shown here is derived from an EMBL/GenBank/DDBJ whole genome shotgun (WGS) entry which is preliminary data.</text>
</comment>
<proteinExistence type="predicted"/>
<feature type="region of interest" description="Disordered" evidence="1">
    <location>
        <begin position="86"/>
        <end position="112"/>
    </location>
</feature>
<gene>
    <name evidence="2" type="ORF">HGRIS_007180</name>
</gene>
<sequence length="237" mass="26631">MSDSKIPSDLGPKARSLLSMDSPFFDALWPLIFELADAETQDALHLVHPYFKRMWDRADVLHKSEAAQAEYRTVVEKRKYPEDCRLPFPSSSHTTSPATSKSSPSLNAASTAPDAPATFPDVPWYAFGAYKSGFGSLEGYHEFCVLADVDPSSGTRVDPDDDEEGYVFLSRTRDLTFTTLNDPLADQVFGAGYVHWFSCTGEREKVLKLEKWWMENGDSSEVERGTRYFDSLSQLPF</sequence>
<organism evidence="2 3">
    <name type="scientific">Hohenbuehelia grisea</name>
    <dbReference type="NCBI Taxonomy" id="104357"/>
    <lineage>
        <taxon>Eukaryota</taxon>
        <taxon>Fungi</taxon>
        <taxon>Dikarya</taxon>
        <taxon>Basidiomycota</taxon>
        <taxon>Agaricomycotina</taxon>
        <taxon>Agaricomycetes</taxon>
        <taxon>Agaricomycetidae</taxon>
        <taxon>Agaricales</taxon>
        <taxon>Pleurotineae</taxon>
        <taxon>Pleurotaceae</taxon>
        <taxon>Hohenbuehelia</taxon>
    </lineage>
</organism>
<evidence type="ECO:0000313" key="3">
    <source>
        <dbReference type="Proteomes" id="UP001556367"/>
    </source>
</evidence>
<keyword evidence="3" id="KW-1185">Reference proteome</keyword>
<name>A0ABR3JBA5_9AGAR</name>
<dbReference type="Proteomes" id="UP001556367">
    <property type="component" value="Unassembled WGS sequence"/>
</dbReference>
<dbReference type="EMBL" id="JASNQZ010000010">
    <property type="protein sequence ID" value="KAL0952969.1"/>
    <property type="molecule type" value="Genomic_DNA"/>
</dbReference>
<protein>
    <submittedName>
        <fullName evidence="2">Uncharacterized protein</fullName>
    </submittedName>
</protein>
<feature type="compositionally biased region" description="Low complexity" evidence="1">
    <location>
        <begin position="89"/>
        <end position="105"/>
    </location>
</feature>